<sequence>MIATLATGPSTPAPPGMGTRVFARSDGSQSAQPGPVASPSGSPASPSPGAFAASSPSPELAARARAEFLAWQSGTIDLSRYSSDAHAQFIPDAAAGRAQFSAAFVASRRARLQSLGTLVSFTQLRKTTTQGAQIYVYRAIGDKGLEDMAISWNEDGLVQYIAFLPPKTN</sequence>
<reference evidence="2 3" key="1">
    <citation type="journal article" date="2022" name="ISME Commun">
        <title>Vulcanimicrobium alpinus gen. nov. sp. nov., the first cultivated representative of the candidate phylum 'Eremiobacterota', is a metabolically versatile aerobic anoxygenic phototroph.</title>
        <authorList>
            <person name="Yabe S."/>
            <person name="Muto K."/>
            <person name="Abe K."/>
            <person name="Yokota A."/>
            <person name="Staudigel H."/>
            <person name="Tebo B.M."/>
        </authorList>
    </citation>
    <scope>NUCLEOTIDE SEQUENCE [LARGE SCALE GENOMIC DNA]</scope>
    <source>
        <strain evidence="2 3">WC8-2</strain>
    </source>
</reference>
<dbReference type="EMBL" id="AP025523">
    <property type="protein sequence ID" value="BDE07139.1"/>
    <property type="molecule type" value="Genomic_DNA"/>
</dbReference>
<proteinExistence type="predicted"/>
<dbReference type="KEGG" id="vab:WPS_24150"/>
<evidence type="ECO:0000313" key="2">
    <source>
        <dbReference type="EMBL" id="BDE07139.1"/>
    </source>
</evidence>
<feature type="region of interest" description="Disordered" evidence="1">
    <location>
        <begin position="1"/>
        <end position="56"/>
    </location>
</feature>
<evidence type="ECO:0000313" key="3">
    <source>
        <dbReference type="Proteomes" id="UP001317532"/>
    </source>
</evidence>
<keyword evidence="3" id="KW-1185">Reference proteome</keyword>
<dbReference type="Proteomes" id="UP001317532">
    <property type="component" value="Chromosome"/>
</dbReference>
<name>A0AAN2CAA2_UNVUL</name>
<accession>A0AAN2CAA2</accession>
<protein>
    <submittedName>
        <fullName evidence="2">Uncharacterized protein</fullName>
    </submittedName>
</protein>
<feature type="compositionally biased region" description="Low complexity" evidence="1">
    <location>
        <begin position="28"/>
        <end position="56"/>
    </location>
</feature>
<evidence type="ECO:0000256" key="1">
    <source>
        <dbReference type="SAM" id="MobiDB-lite"/>
    </source>
</evidence>
<gene>
    <name evidence="2" type="ORF">WPS_24150</name>
</gene>
<organism evidence="2 3">
    <name type="scientific">Vulcanimicrobium alpinum</name>
    <dbReference type="NCBI Taxonomy" id="3016050"/>
    <lineage>
        <taxon>Bacteria</taxon>
        <taxon>Bacillati</taxon>
        <taxon>Vulcanimicrobiota</taxon>
        <taxon>Vulcanimicrobiia</taxon>
        <taxon>Vulcanimicrobiales</taxon>
        <taxon>Vulcanimicrobiaceae</taxon>
        <taxon>Vulcanimicrobium</taxon>
    </lineage>
</organism>
<dbReference type="AlphaFoldDB" id="A0AAN2CAA2"/>